<reference evidence="1" key="1">
    <citation type="submission" date="2018-12" db="EMBL/GenBank/DDBJ databases">
        <title>Draft genome sequence of Flaovobacterium columnare BGFS27 isolated from channel catfish in Alabama.</title>
        <authorList>
            <person name="Cai W."/>
            <person name="Arias C."/>
        </authorList>
    </citation>
    <scope>NUCLEOTIDE SEQUENCE [LARGE SCALE GENOMIC DNA]</scope>
    <source>
        <strain evidence="1">BGFS27</strain>
    </source>
</reference>
<protein>
    <submittedName>
        <fullName evidence="1">Uncharacterized protein</fullName>
    </submittedName>
</protein>
<dbReference type="RefSeq" id="WP_127822384.1">
    <property type="nucleotide sequence ID" value="NZ_RWGX02000009.1"/>
</dbReference>
<dbReference type="EMBL" id="RWGX01000005">
    <property type="protein sequence ID" value="RVU87359.1"/>
    <property type="molecule type" value="Genomic_DNA"/>
</dbReference>
<proteinExistence type="predicted"/>
<gene>
    <name evidence="1" type="ORF">EJB19_13745</name>
</gene>
<dbReference type="AlphaFoldDB" id="A0AA94EYR6"/>
<organism evidence="1">
    <name type="scientific">Flavobacterium columnare</name>
    <dbReference type="NCBI Taxonomy" id="996"/>
    <lineage>
        <taxon>Bacteria</taxon>
        <taxon>Pseudomonadati</taxon>
        <taxon>Bacteroidota</taxon>
        <taxon>Flavobacteriia</taxon>
        <taxon>Flavobacteriales</taxon>
        <taxon>Flavobacteriaceae</taxon>
        <taxon>Flavobacterium</taxon>
    </lineage>
</organism>
<accession>A0AA94EYR6</accession>
<comment type="caution">
    <text evidence="1">The sequence shown here is derived from an EMBL/GenBank/DDBJ whole genome shotgun (WGS) entry which is preliminary data.</text>
</comment>
<sequence length="212" mass="24481">MEVSLKALNSTMKAMNSLPLIYNTNGDWMRSGNTGGTYKDGYITDNIFDAIPDTGIIQRLSYNPGYIKHDWDSDSKNLDMWRFYEEKGNLNSIYDAIVEFEETVAHEIEHEILQAYGGTAYSWQHKGSSYYFPQDTKPVKGEETIKGKISHIDYMDTDGEYYPKTGEIDLMKYYHNLYDKQGRAISTSDLRRTVVSEKDVLSLLWLTKFKIT</sequence>
<name>A0AA94EYR6_9FLAO</name>
<evidence type="ECO:0000313" key="1">
    <source>
        <dbReference type="EMBL" id="RVU87359.1"/>
    </source>
</evidence>